<keyword evidence="1" id="KW-0812">Transmembrane</keyword>
<feature type="transmembrane region" description="Helical" evidence="1">
    <location>
        <begin position="41"/>
        <end position="62"/>
    </location>
</feature>
<accession>A0A813Y3D0</accession>
<gene>
    <name evidence="2" type="ORF">OXX778_LOCUS10193</name>
</gene>
<keyword evidence="1" id="KW-1133">Transmembrane helix</keyword>
<reference evidence="2" key="1">
    <citation type="submission" date="2021-02" db="EMBL/GenBank/DDBJ databases">
        <authorList>
            <person name="Nowell W R."/>
        </authorList>
    </citation>
    <scope>NUCLEOTIDE SEQUENCE</scope>
    <source>
        <strain evidence="2">Ploen Becks lab</strain>
    </source>
</reference>
<evidence type="ECO:0000256" key="1">
    <source>
        <dbReference type="SAM" id="Phobius"/>
    </source>
</evidence>
<keyword evidence="1" id="KW-0472">Membrane</keyword>
<name>A0A813Y3D0_9BILA</name>
<organism evidence="2 3">
    <name type="scientific">Brachionus calyciflorus</name>
    <dbReference type="NCBI Taxonomy" id="104777"/>
    <lineage>
        <taxon>Eukaryota</taxon>
        <taxon>Metazoa</taxon>
        <taxon>Spiralia</taxon>
        <taxon>Gnathifera</taxon>
        <taxon>Rotifera</taxon>
        <taxon>Eurotatoria</taxon>
        <taxon>Monogononta</taxon>
        <taxon>Pseudotrocha</taxon>
        <taxon>Ploima</taxon>
        <taxon>Brachionidae</taxon>
        <taxon>Brachionus</taxon>
    </lineage>
</organism>
<feature type="transmembrane region" description="Helical" evidence="1">
    <location>
        <begin position="116"/>
        <end position="135"/>
    </location>
</feature>
<evidence type="ECO:0000313" key="2">
    <source>
        <dbReference type="EMBL" id="CAF0876420.1"/>
    </source>
</evidence>
<dbReference type="OrthoDB" id="10575538at2759"/>
<comment type="caution">
    <text evidence="2">The sequence shown here is derived from an EMBL/GenBank/DDBJ whole genome shotgun (WGS) entry which is preliminary data.</text>
</comment>
<protein>
    <submittedName>
        <fullName evidence="2">Uncharacterized protein</fullName>
    </submittedName>
</protein>
<proteinExistence type="predicted"/>
<dbReference type="AlphaFoldDB" id="A0A813Y3D0"/>
<feature type="transmembrane region" description="Helical" evidence="1">
    <location>
        <begin position="180"/>
        <end position="201"/>
    </location>
</feature>
<evidence type="ECO:0000313" key="3">
    <source>
        <dbReference type="Proteomes" id="UP000663879"/>
    </source>
</evidence>
<sequence length="334" mass="39668">MSKLKKRFRNQYNLSLLWICSFMLIISIDLLEFIIVRDEKVYSLILILILVINLLSGFALIAKYMKTYSKDGSIYKQSLTCGFAIALFIIIIFGRMFTENRLSKLENYDTKAYRQINTHLFLYYFVFILFSCTQIHQNFKKEFARCFSNMSYALWILGSFLSSFYSSILPKSPAYDYVHYKNYFLMTTLIVIIFQEMYLYWLQKKVSRNNNVNSVSLKEFHSDRSQNFSKNSANYKNLKFTDNAFENEKDLSINQDDETYFDVRQYKNKNEPIPNADVIQIRIPELIVESDLRESDLTRLEFFYVKNKEFLLLIFTIDLSIFVSAHSSNYNIDI</sequence>
<dbReference type="EMBL" id="CAJNOC010001587">
    <property type="protein sequence ID" value="CAF0876420.1"/>
    <property type="molecule type" value="Genomic_DNA"/>
</dbReference>
<feature type="transmembrane region" description="Helical" evidence="1">
    <location>
        <begin position="12"/>
        <end position="35"/>
    </location>
</feature>
<keyword evidence="3" id="KW-1185">Reference proteome</keyword>
<dbReference type="Proteomes" id="UP000663879">
    <property type="component" value="Unassembled WGS sequence"/>
</dbReference>
<feature type="transmembrane region" description="Helical" evidence="1">
    <location>
        <begin position="147"/>
        <end position="168"/>
    </location>
</feature>
<feature type="transmembrane region" description="Helical" evidence="1">
    <location>
        <begin position="74"/>
        <end position="96"/>
    </location>
</feature>